<evidence type="ECO:0000313" key="1">
    <source>
        <dbReference type="EMBL" id="KKK44074.1"/>
    </source>
</evidence>
<accession>A0A0F8XPS4</accession>
<proteinExistence type="predicted"/>
<gene>
    <name evidence="1" type="ORF">LCGC14_3167600</name>
</gene>
<feature type="non-terminal residue" evidence="1">
    <location>
        <position position="1"/>
    </location>
</feature>
<reference evidence="1" key="1">
    <citation type="journal article" date="2015" name="Nature">
        <title>Complex archaea that bridge the gap between prokaryotes and eukaryotes.</title>
        <authorList>
            <person name="Spang A."/>
            <person name="Saw J.H."/>
            <person name="Jorgensen S.L."/>
            <person name="Zaremba-Niedzwiedzka K."/>
            <person name="Martijn J."/>
            <person name="Lind A.E."/>
            <person name="van Eijk R."/>
            <person name="Schleper C."/>
            <person name="Guy L."/>
            <person name="Ettema T.J."/>
        </authorList>
    </citation>
    <scope>NUCLEOTIDE SEQUENCE</scope>
</reference>
<protein>
    <submittedName>
        <fullName evidence="1">Uncharacterized protein</fullName>
    </submittedName>
</protein>
<sequence length="142" mass="15271">LLLTVALLLFSVGAVAQERIQFTGATYDGEIAITTGIGIPIGGNVWNLNWATASLDGEQSVGVEVAYILDYNDGGFYYGVLGGGSSEWADKEAGNINYITENAGLIGGYKDLYAWGKYRLQLEKGTGFENEFSFGFGYKRGL</sequence>
<organism evidence="1">
    <name type="scientific">marine sediment metagenome</name>
    <dbReference type="NCBI Taxonomy" id="412755"/>
    <lineage>
        <taxon>unclassified sequences</taxon>
        <taxon>metagenomes</taxon>
        <taxon>ecological metagenomes</taxon>
    </lineage>
</organism>
<name>A0A0F8XPS4_9ZZZZ</name>
<dbReference type="EMBL" id="LAZR01070204">
    <property type="protein sequence ID" value="KKK44074.1"/>
    <property type="molecule type" value="Genomic_DNA"/>
</dbReference>
<dbReference type="AlphaFoldDB" id="A0A0F8XPS4"/>
<comment type="caution">
    <text evidence="1">The sequence shown here is derived from an EMBL/GenBank/DDBJ whole genome shotgun (WGS) entry which is preliminary data.</text>
</comment>